<protein>
    <submittedName>
        <fullName evidence="5">Transmembrane protein, putative</fullName>
    </submittedName>
</protein>
<dbReference type="PROSITE" id="PS00022">
    <property type="entry name" value="EGF_1"/>
    <property type="match status" value="1"/>
</dbReference>
<dbReference type="PROSITE" id="PS50835">
    <property type="entry name" value="IG_LIKE"/>
    <property type="match status" value="1"/>
</dbReference>
<feature type="domain" description="Ig-like" evidence="4">
    <location>
        <begin position="1280"/>
        <end position="1382"/>
    </location>
</feature>
<accession>A0A0S4IR68</accession>
<dbReference type="OrthoDB" id="2019384at2759"/>
<keyword evidence="3 5" id="KW-0812">Transmembrane</keyword>
<feature type="transmembrane region" description="Helical" evidence="3">
    <location>
        <begin position="1426"/>
        <end position="1450"/>
    </location>
</feature>
<sequence length="1817" mass="190814">SSAPTTTDDPANVNETTTTTTSAPQSNGTSVPQNNGTSSPQSNNGTTSPQSSNVTSAPQSSNVTSAPQSNGGGAPPSPSQSNTTQGTTTSPSPSSNNNTGGGTSGNSTQGNSGGSNNSPSSPSPSSAGGSGGSSSEPAASTPVTVAYVSNLTTPANNIPLLYSSQYSSWYSYSIIATESYQFPAFILPFVKNTTSSSNSYTLGRLQVGWSASFGVVSIGGVSCSSYEGSASSGAQFTNSFGPTGACGSLLRCVDNSPYHWNLNGGQGGNNISSFLETATLEVGASFYANSAQLCTDASFYAVLTTSKPIYTAGAYSSYIVLVGNTSTSSNNNVSSIGASVNTTSATSAVESISTNQTLWNGSLPIQLTRSVQTIVLQKSIASKAATVQLVSFLSSVQAAPLNNINTPSPLLLSNTSSALAAECTVHDVSSYSMQLLPSGTFLSYKHDCDTVYYDTTLTTVPGLQNACDADTDCLGFTTYLQNVSGNFIERPYCMLRAGSSDSGFSYPRMAYLKRDSSSTTCSVITQHSGTLQIWIEQTCSKDTSVDVYINGFYERSCGTRSHAFASAVGGTSAACGTFNLCFSGQTYPQAKVEVIPSTTYAVESTSSNCTGALHVLFVQTSVDSVEVADQRPRYTPPTDLATNFSTRFSESRTVALVTAVSTAIRVYVRNTASAALAVMQTAYGCVENRTCPSYYIAFESTPVTTSGVASATQRQLCGGNKMFPGGYEGLDNQCDASYYCGGALTVNTSTNTLSAFSAATWLSITVDAATMYSSTTATLCKTFQSTLYLSPSNATTDEPSGFVLKAADSVFRALIAAPLVDASTVMSNANIAALSFTNETTISLTHLEDITVGPLEAMSVHYLEWSQLSPTNLSTNASMACVFDWISTTAATCTIVVPHGANHLKLSVEQSTFDLDGAAVTVTFNKQAAHSDRLEASSTTSCGGLSGTFSGRSPLHGACGVYLDCFNQYLYVDDQLMTSSPIISITISVPQAASSGQPCTATAVMLAEFEYRNVTKDETCDFWCTSDRWCVAYSKLCDGVIDCSDEADETLCGSFSIADTDARFNDTNATVVNDTGYLSCVRLAIGAGGSFFAHDLDSSICYLYALNTSKVMALNADAYLLTVNGTTLYRKTGSPYSRCTSANTCNANGDVVTLSGACQCFCYEGYYGPQCEMKLLMTDYGGVVIMFDVVTLDASGVTISDLKLQMVWALESLTSNTYTCDTIARDPNNSNVTLVYCHPSGTTTSDFSLFENSVTGTSKFNWKMTGEYPKAKKVELFSVPVFAEVPTCSLGTNVSCNMTSDVGIKNVVIAWKQTGNPQLSISIAQSSTTRRRLGGATTSTTFSCTKESTVIVTEQEGPNCGTFSCMLPVDATGVESLVATINTTVGSGTPQCSPAVTSVSYSSLLTITSVSTPDSISNVNESFEPFLISGVVLIILSVIVFAFSVTMCYLDGRHVRKLTYHVHSAGFTELNTMLRTTFLKMGYYEQMDVFVRKERLSVAMLVIGVNLLIAGVFLVLYYATGSGFTSSSSILVEQYVSSSCSSSTTSSVAFSAFTIPGASSSSCLQRQVIGSTSAALYASGNCYVDDNGNVMAKLRTGTSSALCAAAPFVTVPSGSCVAVGTVAASLNGSSYASVMCGDAASIALRVADFTDLTTSSTTSDTILSESLSDAKRQPWSNSSLVETIDGTTVYPFTGVYAGFSYSPTSSMDSTLESSSSASPFEGDSTRDRLLVMVPEETFTAPTTENYHPITSAMEETWWRQYSALSGSAVELGPQDGDLPLGRTYNKWNTTSETSGSDAGALSAHYFDIQNSSLDMGS</sequence>
<dbReference type="InterPro" id="IPR036055">
    <property type="entry name" value="LDL_receptor-like_sf"/>
</dbReference>
<name>A0A0S4IR68_BODSA</name>
<feature type="compositionally biased region" description="Polar residues" evidence="2">
    <location>
        <begin position="1"/>
        <end position="15"/>
    </location>
</feature>
<evidence type="ECO:0000313" key="5">
    <source>
        <dbReference type="EMBL" id="CUE76454.1"/>
    </source>
</evidence>
<evidence type="ECO:0000313" key="6">
    <source>
        <dbReference type="Proteomes" id="UP000051952"/>
    </source>
</evidence>
<dbReference type="SMART" id="SM00192">
    <property type="entry name" value="LDLa"/>
    <property type="match status" value="1"/>
</dbReference>
<reference evidence="6" key="1">
    <citation type="submission" date="2015-09" db="EMBL/GenBank/DDBJ databases">
        <authorList>
            <consortium name="Pathogen Informatics"/>
        </authorList>
    </citation>
    <scope>NUCLEOTIDE SEQUENCE [LARGE SCALE GENOMIC DNA]</scope>
    <source>
        <strain evidence="6">Lake Konstanz</strain>
    </source>
</reference>
<feature type="compositionally biased region" description="Low complexity" evidence="2">
    <location>
        <begin position="79"/>
        <end position="98"/>
    </location>
</feature>
<keyword evidence="3" id="KW-1133">Transmembrane helix</keyword>
<feature type="region of interest" description="Disordered" evidence="2">
    <location>
        <begin position="1"/>
        <end position="139"/>
    </location>
</feature>
<keyword evidence="3" id="KW-0472">Membrane</keyword>
<evidence type="ECO:0000256" key="3">
    <source>
        <dbReference type="SAM" id="Phobius"/>
    </source>
</evidence>
<evidence type="ECO:0000259" key="4">
    <source>
        <dbReference type="PROSITE" id="PS50835"/>
    </source>
</evidence>
<feature type="compositionally biased region" description="Polar residues" evidence="2">
    <location>
        <begin position="22"/>
        <end position="69"/>
    </location>
</feature>
<proteinExistence type="predicted"/>
<dbReference type="PROSITE" id="PS01186">
    <property type="entry name" value="EGF_2"/>
    <property type="match status" value="1"/>
</dbReference>
<keyword evidence="1" id="KW-1015">Disulfide bond</keyword>
<dbReference type="EMBL" id="CYKH01000184">
    <property type="protein sequence ID" value="CUE76454.1"/>
    <property type="molecule type" value="Genomic_DNA"/>
</dbReference>
<evidence type="ECO:0000256" key="2">
    <source>
        <dbReference type="SAM" id="MobiDB-lite"/>
    </source>
</evidence>
<dbReference type="SUPFAM" id="SSF57424">
    <property type="entry name" value="LDL receptor-like module"/>
    <property type="match status" value="1"/>
</dbReference>
<feature type="non-terminal residue" evidence="5">
    <location>
        <position position="1"/>
    </location>
</feature>
<dbReference type="PROSITE" id="PS50068">
    <property type="entry name" value="LDLRA_2"/>
    <property type="match status" value="1"/>
</dbReference>
<dbReference type="InterPro" id="IPR000742">
    <property type="entry name" value="EGF"/>
</dbReference>
<organism evidence="5 6">
    <name type="scientific">Bodo saltans</name>
    <name type="common">Flagellated protozoan</name>
    <dbReference type="NCBI Taxonomy" id="75058"/>
    <lineage>
        <taxon>Eukaryota</taxon>
        <taxon>Discoba</taxon>
        <taxon>Euglenozoa</taxon>
        <taxon>Kinetoplastea</taxon>
        <taxon>Metakinetoplastina</taxon>
        <taxon>Eubodonida</taxon>
        <taxon>Bodonidae</taxon>
        <taxon>Bodo</taxon>
    </lineage>
</organism>
<feature type="non-terminal residue" evidence="5">
    <location>
        <position position="1817"/>
    </location>
</feature>
<keyword evidence="6" id="KW-1185">Reference proteome</keyword>
<feature type="transmembrane region" description="Helical" evidence="3">
    <location>
        <begin position="1496"/>
        <end position="1519"/>
    </location>
</feature>
<dbReference type="Proteomes" id="UP000051952">
    <property type="component" value="Unassembled WGS sequence"/>
</dbReference>
<gene>
    <name evidence="5" type="ORF">BSAL_56145</name>
</gene>
<feature type="compositionally biased region" description="Low complexity" evidence="2">
    <location>
        <begin position="105"/>
        <end position="127"/>
    </location>
</feature>
<dbReference type="InterPro" id="IPR002172">
    <property type="entry name" value="LDrepeatLR_classA_rpt"/>
</dbReference>
<dbReference type="InterPro" id="IPR007110">
    <property type="entry name" value="Ig-like_dom"/>
</dbReference>
<dbReference type="VEuPathDB" id="TriTrypDB:BSAL_56145"/>
<dbReference type="CDD" id="cd00112">
    <property type="entry name" value="LDLa"/>
    <property type="match status" value="1"/>
</dbReference>
<evidence type="ECO:0000256" key="1">
    <source>
        <dbReference type="ARBA" id="ARBA00023157"/>
    </source>
</evidence>